<comment type="similarity">
    <text evidence="1 5">Belongs to the cytochrome P450 family.</text>
</comment>
<evidence type="ECO:0000313" key="7">
    <source>
        <dbReference type="EMBL" id="BAD23194.1"/>
    </source>
</evidence>
<name>Q6K6E3_ORYSJ</name>
<dbReference type="InterPro" id="IPR001128">
    <property type="entry name" value="Cyt_P450"/>
</dbReference>
<dbReference type="Gene3D" id="1.10.630.10">
    <property type="entry name" value="Cytochrome P450"/>
    <property type="match status" value="2"/>
</dbReference>
<protein>
    <submittedName>
        <fullName evidence="7">Cytochrome P450</fullName>
    </submittedName>
</protein>
<dbReference type="PANTHER" id="PTHR47950">
    <property type="entry name" value="CYTOCHROME P450, FAMILY 76, SUBFAMILY C, POLYPEPTIDE 5-RELATED"/>
    <property type="match status" value="1"/>
</dbReference>
<reference evidence="8" key="2">
    <citation type="journal article" date="2008" name="Nucleic Acids Res.">
        <title>The rice annotation project database (RAP-DB): 2008 update.</title>
        <authorList>
            <consortium name="The rice annotation project (RAP)"/>
        </authorList>
    </citation>
    <scope>GENOME REANNOTATION</scope>
    <source>
        <strain evidence="8">cv. Nipponbare</strain>
    </source>
</reference>
<dbReference type="PROSITE" id="PS00086">
    <property type="entry name" value="CYTOCHROME_P450"/>
    <property type="match status" value="1"/>
</dbReference>
<keyword evidence="2" id="KW-0812">Transmembrane</keyword>
<feature type="binding site" description="axial binding residue" evidence="4">
    <location>
        <position position="363"/>
    </location>
    <ligand>
        <name>heme</name>
        <dbReference type="ChEBI" id="CHEBI:30413"/>
    </ligand>
    <ligandPart>
        <name>Fe</name>
        <dbReference type="ChEBI" id="CHEBI:18248"/>
    </ligandPart>
</feature>
<feature type="signal peptide" evidence="6">
    <location>
        <begin position="1"/>
        <end position="27"/>
    </location>
</feature>
<dbReference type="SUPFAM" id="SSF48264">
    <property type="entry name" value="Cytochrome P450"/>
    <property type="match status" value="1"/>
</dbReference>
<gene>
    <name evidence="7" type="primary">P0654A08.6</name>
</gene>
<evidence type="ECO:0000313" key="8">
    <source>
        <dbReference type="Proteomes" id="UP000000763"/>
    </source>
</evidence>
<comment type="cofactor">
    <cofactor evidence="4">
        <name>heme</name>
        <dbReference type="ChEBI" id="CHEBI:30413"/>
    </cofactor>
</comment>
<dbReference type="PRINTS" id="PR00463">
    <property type="entry name" value="EP450I"/>
</dbReference>
<accession>Q6K6E3</accession>
<dbReference type="InterPro" id="IPR002401">
    <property type="entry name" value="Cyt_P450_E_grp-I"/>
</dbReference>
<dbReference type="GO" id="GO:0005506">
    <property type="term" value="F:iron ion binding"/>
    <property type="evidence" value="ECO:0007669"/>
    <property type="project" value="InterPro"/>
</dbReference>
<dbReference type="GO" id="GO:0016705">
    <property type="term" value="F:oxidoreductase activity, acting on paired donors, with incorporation or reduction of molecular oxygen"/>
    <property type="evidence" value="ECO:0007669"/>
    <property type="project" value="InterPro"/>
</dbReference>
<evidence type="ECO:0000256" key="3">
    <source>
        <dbReference type="ARBA" id="ARBA00022989"/>
    </source>
</evidence>
<dbReference type="InterPro" id="IPR036396">
    <property type="entry name" value="Cyt_P450_sf"/>
</dbReference>
<feature type="chain" id="PRO_5004276927" evidence="6">
    <location>
        <begin position="28"/>
        <end position="424"/>
    </location>
</feature>
<dbReference type="HOGENOM" id="CLU_001570_29_3_1"/>
<keyword evidence="3" id="KW-0472">Membrane</keyword>
<evidence type="ECO:0000256" key="6">
    <source>
        <dbReference type="SAM" id="SignalP"/>
    </source>
</evidence>
<evidence type="ECO:0000256" key="2">
    <source>
        <dbReference type="ARBA" id="ARBA00022692"/>
    </source>
</evidence>
<dbReference type="AlphaFoldDB" id="Q6K6E3"/>
<keyword evidence="4 5" id="KW-0408">Iron</keyword>
<dbReference type="EMBL" id="AP005069">
    <property type="protein sequence ID" value="BAD23194.1"/>
    <property type="molecule type" value="Genomic_DNA"/>
</dbReference>
<reference evidence="8" key="1">
    <citation type="journal article" date="2005" name="Nature">
        <title>The map-based sequence of the rice genome.</title>
        <authorList>
            <consortium name="International rice genome sequencing project (IRGSP)"/>
            <person name="Matsumoto T."/>
            <person name="Wu J."/>
            <person name="Kanamori H."/>
            <person name="Katayose Y."/>
            <person name="Fujisawa M."/>
            <person name="Namiki N."/>
            <person name="Mizuno H."/>
            <person name="Yamamoto K."/>
            <person name="Antonio B.A."/>
            <person name="Baba T."/>
            <person name="Sakata K."/>
            <person name="Nagamura Y."/>
            <person name="Aoki H."/>
            <person name="Arikawa K."/>
            <person name="Arita K."/>
            <person name="Bito T."/>
            <person name="Chiden Y."/>
            <person name="Fujitsuka N."/>
            <person name="Fukunaka R."/>
            <person name="Hamada M."/>
            <person name="Harada C."/>
            <person name="Hayashi A."/>
            <person name="Hijishita S."/>
            <person name="Honda M."/>
            <person name="Hosokawa S."/>
            <person name="Ichikawa Y."/>
            <person name="Idonuma A."/>
            <person name="Iijima M."/>
            <person name="Ikeda M."/>
            <person name="Ikeno M."/>
            <person name="Ito K."/>
            <person name="Ito S."/>
            <person name="Ito T."/>
            <person name="Ito Y."/>
            <person name="Ito Y."/>
            <person name="Iwabuchi A."/>
            <person name="Kamiya K."/>
            <person name="Karasawa W."/>
            <person name="Kurita K."/>
            <person name="Katagiri S."/>
            <person name="Kikuta A."/>
            <person name="Kobayashi H."/>
            <person name="Kobayashi N."/>
            <person name="Machita K."/>
            <person name="Maehara T."/>
            <person name="Masukawa M."/>
            <person name="Mizubayashi T."/>
            <person name="Mukai Y."/>
            <person name="Nagasaki H."/>
            <person name="Nagata Y."/>
            <person name="Naito S."/>
            <person name="Nakashima M."/>
            <person name="Nakama Y."/>
            <person name="Nakamichi Y."/>
            <person name="Nakamura M."/>
            <person name="Meguro A."/>
            <person name="Negishi M."/>
            <person name="Ohta I."/>
            <person name="Ohta T."/>
            <person name="Okamoto M."/>
            <person name="Ono N."/>
            <person name="Saji S."/>
            <person name="Sakaguchi M."/>
            <person name="Sakai K."/>
            <person name="Shibata M."/>
            <person name="Shimokawa T."/>
            <person name="Song J."/>
            <person name="Takazaki Y."/>
            <person name="Terasawa K."/>
            <person name="Tsugane M."/>
            <person name="Tsuji K."/>
            <person name="Ueda S."/>
            <person name="Waki K."/>
            <person name="Yamagata H."/>
            <person name="Yamamoto M."/>
            <person name="Yamamoto S."/>
            <person name="Yamane H."/>
            <person name="Yoshiki S."/>
            <person name="Yoshihara R."/>
            <person name="Yukawa K."/>
            <person name="Zhong H."/>
            <person name="Yano M."/>
            <person name="Yuan Q."/>
            <person name="Ouyang S."/>
            <person name="Liu J."/>
            <person name="Jones K.M."/>
            <person name="Gansberger K."/>
            <person name="Moffat K."/>
            <person name="Hill J."/>
            <person name="Bera J."/>
            <person name="Fadrosh D."/>
            <person name="Jin S."/>
            <person name="Johri S."/>
            <person name="Kim M."/>
            <person name="Overton L."/>
            <person name="Reardon M."/>
            <person name="Tsitrin T."/>
            <person name="Vuong H."/>
            <person name="Weaver B."/>
            <person name="Ciecko A."/>
            <person name="Tallon L."/>
            <person name="Jackson J."/>
            <person name="Pai G."/>
            <person name="Aken S.V."/>
            <person name="Utterback T."/>
            <person name="Reidmuller S."/>
            <person name="Feldblyum T."/>
            <person name="Hsiao J."/>
            <person name="Zismann V."/>
            <person name="Iobst S."/>
            <person name="de Vazeille A.R."/>
            <person name="Buell C.R."/>
            <person name="Ying K."/>
            <person name="Li Y."/>
            <person name="Lu T."/>
            <person name="Huang Y."/>
            <person name="Zhao Q."/>
            <person name="Feng Q."/>
            <person name="Zhang L."/>
            <person name="Zhu J."/>
            <person name="Weng Q."/>
            <person name="Mu J."/>
            <person name="Lu Y."/>
            <person name="Fan D."/>
            <person name="Liu Y."/>
            <person name="Guan J."/>
            <person name="Zhang Y."/>
            <person name="Yu S."/>
            <person name="Liu X."/>
            <person name="Zhang Y."/>
            <person name="Hong G."/>
            <person name="Han B."/>
            <person name="Choisne N."/>
            <person name="Demange N."/>
            <person name="Orjeda G."/>
            <person name="Samain S."/>
            <person name="Cattolico L."/>
            <person name="Pelletier E."/>
            <person name="Couloux A."/>
            <person name="Segurens B."/>
            <person name="Wincker P."/>
            <person name="D'Hont A."/>
            <person name="Scarpelli C."/>
            <person name="Weissenbach J."/>
            <person name="Salanoubat M."/>
            <person name="Quetier F."/>
            <person name="Yu Y."/>
            <person name="Kim H.R."/>
            <person name="Rambo T."/>
            <person name="Currie J."/>
            <person name="Collura K."/>
            <person name="Luo M."/>
            <person name="Yang T."/>
            <person name="Ammiraju J.S.S."/>
            <person name="Engler F."/>
            <person name="Soderlund C."/>
            <person name="Wing R.A."/>
            <person name="Palmer L.E."/>
            <person name="de la Bastide M."/>
            <person name="Spiegel L."/>
            <person name="Nascimento L."/>
            <person name="Zutavern T."/>
            <person name="O'Shaughnessy A."/>
            <person name="Dike S."/>
            <person name="Dedhia N."/>
            <person name="Preston R."/>
            <person name="Balija V."/>
            <person name="McCombie W.R."/>
            <person name="Chow T."/>
            <person name="Chen H."/>
            <person name="Chung M."/>
            <person name="Chen C."/>
            <person name="Shaw J."/>
            <person name="Wu H."/>
            <person name="Hsiao K."/>
            <person name="Chao Y."/>
            <person name="Chu M."/>
            <person name="Cheng C."/>
            <person name="Hour A."/>
            <person name="Lee P."/>
            <person name="Lin S."/>
            <person name="Lin Y."/>
            <person name="Liou J."/>
            <person name="Liu S."/>
            <person name="Hsing Y."/>
            <person name="Raghuvanshi S."/>
            <person name="Mohanty A."/>
            <person name="Bharti A.K."/>
            <person name="Gaur A."/>
            <person name="Gupta V."/>
            <person name="Kumar D."/>
            <person name="Ravi V."/>
            <person name="Vij S."/>
            <person name="Kapur A."/>
            <person name="Khurana P."/>
            <person name="Khurana P."/>
            <person name="Khurana J.P."/>
            <person name="Tyagi A.K."/>
            <person name="Gaikwad K."/>
            <person name="Singh A."/>
            <person name="Dalal V."/>
            <person name="Srivastava S."/>
            <person name="Dixit A."/>
            <person name="Pal A.K."/>
            <person name="Ghazi I.A."/>
            <person name="Yadav M."/>
            <person name="Pandit A."/>
            <person name="Bhargava A."/>
            <person name="Sureshbabu K."/>
            <person name="Batra K."/>
            <person name="Sharma T.R."/>
            <person name="Mohapatra T."/>
            <person name="Singh N.K."/>
            <person name="Messing J."/>
            <person name="Nelson A.B."/>
            <person name="Fuks G."/>
            <person name="Kavchok S."/>
            <person name="Keizer G."/>
            <person name="Linton E."/>
            <person name="Llaca V."/>
            <person name="Song R."/>
            <person name="Tanyolac B."/>
            <person name="Young S."/>
            <person name="Ho-Il K."/>
            <person name="Hahn J.H."/>
            <person name="Sangsakoo G."/>
            <person name="Vanavichit A."/>
            <person name="de Mattos Luiz.A.T."/>
            <person name="Zimmer P.D."/>
            <person name="Malone G."/>
            <person name="Dellagostin O."/>
            <person name="de Oliveira A.C."/>
            <person name="Bevan M."/>
            <person name="Bancroft I."/>
            <person name="Minx P."/>
            <person name="Cordum H."/>
            <person name="Wilson R."/>
            <person name="Cheng Z."/>
            <person name="Jin W."/>
            <person name="Jiang J."/>
            <person name="Leong S.A."/>
            <person name="Iwama H."/>
            <person name="Gojobori T."/>
            <person name="Itoh T."/>
            <person name="Niimura Y."/>
            <person name="Fujii Y."/>
            <person name="Habara T."/>
            <person name="Sakai H."/>
            <person name="Sato Y."/>
            <person name="Wilson G."/>
            <person name="Kumar K."/>
            <person name="McCouch S."/>
            <person name="Juretic N."/>
            <person name="Hoen D."/>
            <person name="Wright S."/>
            <person name="Bruskiewich R."/>
            <person name="Bureau T."/>
            <person name="Miyao A."/>
            <person name="Hirochika H."/>
            <person name="Nishikawa T."/>
            <person name="Kadowaki K."/>
            <person name="Sugiura M."/>
            <person name="Burr B."/>
            <person name="Sasaki T."/>
        </authorList>
    </citation>
    <scope>NUCLEOTIDE SEQUENCE [LARGE SCALE GENOMIC DNA]</scope>
    <source>
        <strain evidence="8">cv. Nipponbare</strain>
    </source>
</reference>
<keyword evidence="6" id="KW-0732">Signal</keyword>
<dbReference type="GO" id="GO:0004497">
    <property type="term" value="F:monooxygenase activity"/>
    <property type="evidence" value="ECO:0007669"/>
    <property type="project" value="UniProtKB-KW"/>
</dbReference>
<keyword evidence="3" id="KW-1133">Transmembrane helix</keyword>
<dbReference type="PANTHER" id="PTHR47950:SF27">
    <property type="entry name" value="IG-LIKE DOMAIN-CONTAINING PROTEIN"/>
    <property type="match status" value="1"/>
</dbReference>
<keyword evidence="4 5" id="KW-0349">Heme</keyword>
<evidence type="ECO:0000256" key="5">
    <source>
        <dbReference type="RuleBase" id="RU000461"/>
    </source>
</evidence>
<dbReference type="FunFam" id="1.10.630.10:FF:000163">
    <property type="entry name" value="Geraniol 8-hydroxylase"/>
    <property type="match status" value="1"/>
</dbReference>
<evidence type="ECO:0000256" key="4">
    <source>
        <dbReference type="PIRSR" id="PIRSR602401-1"/>
    </source>
</evidence>
<proteinExistence type="inferred from homology"/>
<organism evidence="7 8">
    <name type="scientific">Oryza sativa subsp. japonica</name>
    <name type="common">Rice</name>
    <dbReference type="NCBI Taxonomy" id="39947"/>
    <lineage>
        <taxon>Eukaryota</taxon>
        <taxon>Viridiplantae</taxon>
        <taxon>Streptophyta</taxon>
        <taxon>Embryophyta</taxon>
        <taxon>Tracheophyta</taxon>
        <taxon>Spermatophyta</taxon>
        <taxon>Magnoliopsida</taxon>
        <taxon>Liliopsida</taxon>
        <taxon>Poales</taxon>
        <taxon>Poaceae</taxon>
        <taxon>BOP clade</taxon>
        <taxon>Oryzoideae</taxon>
        <taxon>Oryzeae</taxon>
        <taxon>Oryzinae</taxon>
        <taxon>Oryza</taxon>
        <taxon>Oryza sativa</taxon>
    </lineage>
</organism>
<keyword evidence="5" id="KW-0503">Monooxygenase</keyword>
<keyword evidence="5" id="KW-0560">Oxidoreductase</keyword>
<dbReference type="Pfam" id="PF00067">
    <property type="entry name" value="p450"/>
    <property type="match status" value="2"/>
</dbReference>
<dbReference type="Proteomes" id="UP000000763">
    <property type="component" value="Chromosome 2"/>
</dbReference>
<sequence>MAASLAWLLVAIVLASLYLAMHHRVAAARRRRLPPGPTPLPLVGNLLSVSRSGPHRSLARLAERYCPLMRVRLGVVDYVVASSPAVAGDIHHHSHNAHLASRPLFDVWRGAEHHRNSVIVLPLHGVWRAQRRLATEEVMSPRRLDALAPTRREKGLRRRMGKLVARAYGIIDELLARRKGGREAGEPRKDDMLDVALDNEDEWKNNNPVIDRNNIKGLIADLFVAGTDSGSTAIEWAIVELLQNPQSMQKVKDEFRRVLGTRTEIEESDISQLPYLQAVLKETLRLHPSVPMTYYKAEATVEVQGYIIPKGTNIILNIWAIHRKPDVWADPDRFMPERFMETDTNFFGKHPEFIPFGGGRRICLGLPLAYRMVHMVLASLLFHFDWKLPEGAEKDGVDMREKYGMVLHKETPLKALAIETYNRK</sequence>
<dbReference type="InterPro" id="IPR017972">
    <property type="entry name" value="Cyt_P450_CS"/>
</dbReference>
<dbReference type="GO" id="GO:0020037">
    <property type="term" value="F:heme binding"/>
    <property type="evidence" value="ECO:0007669"/>
    <property type="project" value="InterPro"/>
</dbReference>
<evidence type="ECO:0000256" key="1">
    <source>
        <dbReference type="ARBA" id="ARBA00010617"/>
    </source>
</evidence>
<keyword evidence="4 5" id="KW-0479">Metal-binding</keyword>
<dbReference type="PRINTS" id="PR00385">
    <property type="entry name" value="P450"/>
</dbReference>